<name>K0R855_THAOC</name>
<feature type="compositionally biased region" description="Low complexity" evidence="1">
    <location>
        <begin position="63"/>
        <end position="72"/>
    </location>
</feature>
<dbReference type="EMBL" id="AGNL01048991">
    <property type="protein sequence ID" value="EJK44971.1"/>
    <property type="molecule type" value="Genomic_DNA"/>
</dbReference>
<dbReference type="PROSITE" id="PS00018">
    <property type="entry name" value="EF_HAND_1"/>
    <property type="match status" value="1"/>
</dbReference>
<feature type="domain" description="EF-hand" evidence="2">
    <location>
        <begin position="427"/>
        <end position="462"/>
    </location>
</feature>
<dbReference type="AlphaFoldDB" id="K0R855"/>
<dbReference type="InterPro" id="IPR002048">
    <property type="entry name" value="EF_hand_dom"/>
</dbReference>
<keyword evidence="4" id="KW-1185">Reference proteome</keyword>
<evidence type="ECO:0000256" key="1">
    <source>
        <dbReference type="SAM" id="MobiDB-lite"/>
    </source>
</evidence>
<dbReference type="InterPro" id="IPR018247">
    <property type="entry name" value="EF_Hand_1_Ca_BS"/>
</dbReference>
<feature type="non-terminal residue" evidence="3">
    <location>
        <position position="843"/>
    </location>
</feature>
<dbReference type="eggNOG" id="ENOG502SHGH">
    <property type="taxonomic scope" value="Eukaryota"/>
</dbReference>
<reference evidence="3 4" key="1">
    <citation type="journal article" date="2012" name="Genome Biol.">
        <title>Genome and low-iron response of an oceanic diatom adapted to chronic iron limitation.</title>
        <authorList>
            <person name="Lommer M."/>
            <person name="Specht M."/>
            <person name="Roy A.S."/>
            <person name="Kraemer L."/>
            <person name="Andreson R."/>
            <person name="Gutowska M.A."/>
            <person name="Wolf J."/>
            <person name="Bergner S.V."/>
            <person name="Schilhabel M.B."/>
            <person name="Klostermeier U.C."/>
            <person name="Beiko R.G."/>
            <person name="Rosenstiel P."/>
            <person name="Hippler M."/>
            <person name="Laroche J."/>
        </authorList>
    </citation>
    <scope>NUCLEOTIDE SEQUENCE [LARGE SCALE GENOMIC DNA]</scope>
    <source>
        <strain evidence="3 4">CCMP1005</strain>
    </source>
</reference>
<dbReference type="OrthoDB" id="43218at2759"/>
<feature type="compositionally biased region" description="Polar residues" evidence="1">
    <location>
        <begin position="151"/>
        <end position="178"/>
    </location>
</feature>
<evidence type="ECO:0000259" key="2">
    <source>
        <dbReference type="PROSITE" id="PS50222"/>
    </source>
</evidence>
<proteinExistence type="predicted"/>
<organism evidence="3 4">
    <name type="scientific">Thalassiosira oceanica</name>
    <name type="common">Marine diatom</name>
    <dbReference type="NCBI Taxonomy" id="159749"/>
    <lineage>
        <taxon>Eukaryota</taxon>
        <taxon>Sar</taxon>
        <taxon>Stramenopiles</taxon>
        <taxon>Ochrophyta</taxon>
        <taxon>Bacillariophyta</taxon>
        <taxon>Coscinodiscophyceae</taxon>
        <taxon>Thalassiosirophycidae</taxon>
        <taxon>Thalassiosirales</taxon>
        <taxon>Thalassiosiraceae</taxon>
        <taxon>Thalassiosira</taxon>
    </lineage>
</organism>
<dbReference type="Proteomes" id="UP000266841">
    <property type="component" value="Unassembled WGS sequence"/>
</dbReference>
<evidence type="ECO:0000313" key="4">
    <source>
        <dbReference type="Proteomes" id="UP000266841"/>
    </source>
</evidence>
<dbReference type="GO" id="GO:0005509">
    <property type="term" value="F:calcium ion binding"/>
    <property type="evidence" value="ECO:0007669"/>
    <property type="project" value="InterPro"/>
</dbReference>
<protein>
    <recommendedName>
        <fullName evidence="2">EF-hand domain-containing protein</fullName>
    </recommendedName>
</protein>
<feature type="region of interest" description="Disordered" evidence="1">
    <location>
        <begin position="53"/>
        <end position="191"/>
    </location>
</feature>
<sequence length="843" mass="91007">MTISAVSEGCSFRDHVSAGDRILSVNGRAVVGPEDLSRDEDRDRELVFEVARAVEEEEEEDGAAAAGDATMGDAGGEGAGAEVANAAASPKCPERRHPISSCPPHDDCHASPSATSRPLQHHSLSTNRRYHASRRLPSDSLLGHSPMARSVPTTSQQARGGVPSNNNKGSVWGTDSNTAGGGVWAQQSSKREKLSELLTDLNAEGVDTATKGMETLDEAASSEEKLDLELADGLKIMASYVDDGNAAILDLGGTSTSQASATEGTGQLFQLLKSSCTVDEWDRQNYETTMKEAICLLSADLPSSDAKRPAGSLDTSNSLCYIREFVEEGTDAIKDDEPSKSTIADRRTMEQLNDVVSDAFTSSAVLYRTLLLREAAQTLLDNWDTLTTVTSGDIDRAAIEQIGMPPQRSTVKSNAIQKVFEAYGAGSSQDWVQAWWGLIDDDGDGLIDETEMNSCIELALAPVHRALEEVVALSLEVCPARTIGLGKGAKTPWFMGGDDMSSLDSSASNNPSAASNLSSNKLSWRSRRAELKTRALLLKTFRATLARHFRDQVETPHRLRCLYAWAEKGHQNNKIDSIHVDASEDWGAASSIVGKKRYVELEPKISYMEFRKEQGRHFPHLDKMGEEIAMSFKEDLWVLQGKQRQNKELKRQCFYFLLGVSIVDLGIGMVHPANVKDLRLNLAGTFAGPSQSATPNSRVKSKKISKEPPADPIVQVTQCVAEPTITMKFSSAVVVTALLGPSRYASAETSMRAGALEAAVACNADLGELDFVFLEDDAGVRAIEDDIRADLAVVGLDVRAVPLSKADLNTARQGGDFHISISETWGLPYDPHSFATGWIDGAG</sequence>
<dbReference type="PROSITE" id="PS50222">
    <property type="entry name" value="EF_HAND_2"/>
    <property type="match status" value="1"/>
</dbReference>
<evidence type="ECO:0000313" key="3">
    <source>
        <dbReference type="EMBL" id="EJK44971.1"/>
    </source>
</evidence>
<accession>K0R855</accession>
<comment type="caution">
    <text evidence="3">The sequence shown here is derived from an EMBL/GenBank/DDBJ whole genome shotgun (WGS) entry which is preliminary data.</text>
</comment>
<feature type="compositionally biased region" description="Polar residues" evidence="1">
    <location>
        <begin position="112"/>
        <end position="127"/>
    </location>
</feature>
<dbReference type="Gene3D" id="3.10.105.10">
    <property type="entry name" value="Dipeptide-binding Protein, Domain 3"/>
    <property type="match status" value="1"/>
</dbReference>
<gene>
    <name evidence="3" type="ORF">THAOC_36447</name>
</gene>